<dbReference type="Proteomes" id="UP000037660">
    <property type="component" value="Unassembled WGS sequence"/>
</dbReference>
<keyword evidence="10" id="KW-1185">Reference proteome</keyword>
<dbReference type="InterPro" id="IPR058626">
    <property type="entry name" value="MdtA-like_b-barrel"/>
</dbReference>
<dbReference type="RefSeq" id="WP_054018213.1">
    <property type="nucleotide sequence ID" value="NZ_BBYR01000006.1"/>
</dbReference>
<evidence type="ECO:0000259" key="8">
    <source>
        <dbReference type="Pfam" id="PF25967"/>
    </source>
</evidence>
<feature type="chain" id="PRO_5005513394" evidence="4">
    <location>
        <begin position="41"/>
        <end position="399"/>
    </location>
</feature>
<dbReference type="AlphaFoldDB" id="A0A0K8NVV1"/>
<dbReference type="OrthoDB" id="9783047at2"/>
<dbReference type="GO" id="GO:0030313">
    <property type="term" value="C:cell envelope"/>
    <property type="evidence" value="ECO:0007669"/>
    <property type="project" value="UniProtKB-SubCell"/>
</dbReference>
<name>A0A0K8NVV1_PISS1</name>
<evidence type="ECO:0000259" key="7">
    <source>
        <dbReference type="Pfam" id="PF25944"/>
    </source>
</evidence>
<dbReference type="PANTHER" id="PTHR30158:SF10">
    <property type="entry name" value="CATION EFFLUX PUMP"/>
    <property type="match status" value="1"/>
</dbReference>
<feature type="signal peptide" evidence="4">
    <location>
        <begin position="1"/>
        <end position="40"/>
    </location>
</feature>
<dbReference type="Pfam" id="PF25967">
    <property type="entry name" value="RND-MFP_C"/>
    <property type="match status" value="1"/>
</dbReference>
<organism evidence="9 10">
    <name type="scientific">Piscinibacter sakaiensis</name>
    <name type="common">Ideonella sakaiensis</name>
    <dbReference type="NCBI Taxonomy" id="1547922"/>
    <lineage>
        <taxon>Bacteria</taxon>
        <taxon>Pseudomonadati</taxon>
        <taxon>Pseudomonadota</taxon>
        <taxon>Betaproteobacteria</taxon>
        <taxon>Burkholderiales</taxon>
        <taxon>Sphaerotilaceae</taxon>
        <taxon>Piscinibacter</taxon>
    </lineage>
</organism>
<dbReference type="GO" id="GO:0022857">
    <property type="term" value="F:transmembrane transporter activity"/>
    <property type="evidence" value="ECO:0007669"/>
    <property type="project" value="InterPro"/>
</dbReference>
<dbReference type="EMBL" id="BBYR01000006">
    <property type="protein sequence ID" value="GAP34065.1"/>
    <property type="molecule type" value="Genomic_DNA"/>
</dbReference>
<feature type="domain" description="Multidrug resistance protein MdtA-like alpha-helical hairpin" evidence="5">
    <location>
        <begin position="116"/>
        <end position="184"/>
    </location>
</feature>
<dbReference type="Pfam" id="PF25876">
    <property type="entry name" value="HH_MFP_RND"/>
    <property type="match status" value="1"/>
</dbReference>
<reference evidence="10" key="1">
    <citation type="submission" date="2015-07" db="EMBL/GenBank/DDBJ databases">
        <title>Discovery of a poly(ethylene terephthalate assimilation.</title>
        <authorList>
            <person name="Yoshida S."/>
            <person name="Hiraga K."/>
            <person name="Takehana T."/>
            <person name="Taniguchi I."/>
            <person name="Yamaji H."/>
            <person name="Maeda Y."/>
            <person name="Toyohara K."/>
            <person name="Miyamoto K."/>
            <person name="Kimura Y."/>
            <person name="Oda K."/>
        </authorList>
    </citation>
    <scope>NUCLEOTIDE SEQUENCE [LARGE SCALE GENOMIC DNA]</scope>
    <source>
        <strain evidence="10">NBRC 110686 / TISTR 2288 / 201-F6</strain>
    </source>
</reference>
<proteinExistence type="inferred from homology"/>
<gene>
    <name evidence="9" type="ORF">ISF6_3844</name>
</gene>
<comment type="subcellular location">
    <subcellularLocation>
        <location evidence="1">Cell envelope</location>
    </subcellularLocation>
</comment>
<dbReference type="Gene3D" id="2.40.50.100">
    <property type="match status" value="1"/>
</dbReference>
<feature type="coiled-coil region" evidence="3">
    <location>
        <begin position="115"/>
        <end position="159"/>
    </location>
</feature>
<evidence type="ECO:0000259" key="6">
    <source>
        <dbReference type="Pfam" id="PF25917"/>
    </source>
</evidence>
<accession>A0A0K8NVV1</accession>
<evidence type="ECO:0000256" key="2">
    <source>
        <dbReference type="ARBA" id="ARBA00009477"/>
    </source>
</evidence>
<dbReference type="InterPro" id="IPR058627">
    <property type="entry name" value="MdtA-like_C"/>
</dbReference>
<keyword evidence="3" id="KW-0175">Coiled coil</keyword>
<dbReference type="Gene3D" id="2.40.420.20">
    <property type="match status" value="1"/>
</dbReference>
<feature type="domain" description="Multidrug resistance protein MdtA-like barrel-sandwich hybrid" evidence="6">
    <location>
        <begin position="75"/>
        <end position="208"/>
    </location>
</feature>
<dbReference type="Pfam" id="PF25944">
    <property type="entry name" value="Beta-barrel_RND"/>
    <property type="match status" value="1"/>
</dbReference>
<dbReference type="STRING" id="1547922.ISF6_3844"/>
<dbReference type="SUPFAM" id="SSF111369">
    <property type="entry name" value="HlyD-like secretion proteins"/>
    <property type="match status" value="1"/>
</dbReference>
<protein>
    <submittedName>
        <fullName evidence="9">RND efflux system, membrane fusion protein CmeA</fullName>
    </submittedName>
</protein>
<evidence type="ECO:0000256" key="1">
    <source>
        <dbReference type="ARBA" id="ARBA00004196"/>
    </source>
</evidence>
<dbReference type="GO" id="GO:0046677">
    <property type="term" value="P:response to antibiotic"/>
    <property type="evidence" value="ECO:0007669"/>
    <property type="project" value="TreeGrafter"/>
</dbReference>
<evidence type="ECO:0000313" key="10">
    <source>
        <dbReference type="Proteomes" id="UP000037660"/>
    </source>
</evidence>
<feature type="domain" description="Multidrug resistance protein MdtA-like beta-barrel" evidence="7">
    <location>
        <begin position="230"/>
        <end position="297"/>
    </location>
</feature>
<evidence type="ECO:0000313" key="9">
    <source>
        <dbReference type="EMBL" id="GAP34065.1"/>
    </source>
</evidence>
<dbReference type="Gene3D" id="2.40.30.170">
    <property type="match status" value="1"/>
</dbReference>
<dbReference type="InterPro" id="IPR006143">
    <property type="entry name" value="RND_pump_MFP"/>
</dbReference>
<dbReference type="Gene3D" id="1.10.287.470">
    <property type="entry name" value="Helix hairpin bin"/>
    <property type="match status" value="1"/>
</dbReference>
<sequence>MPAYTPDARRPARVLVPALVVLLSLASAVLLSACSGRADAQGGPPPAMPVSVAPAVQRSVTDLETFSGRIEAAEFVEVRPRVAGTIDKVHFTDGASLARGQLLFTIDPRPFEAEVARASAQLAAARARRELADAELVRAEKLLQNKAIARQEAEQLAAGARTSAADIEAAEAALKVARLNLSHTAVRAPIAGRASRAAVTAGNLVNEQVALTTIAAIGRVHAYFDGSEQTLLRVRAAGGQPPVVRLGLADESGYPHQGRLDFIDNRLNPQTGAIRLRASFDNRDGRFVPGLSARISMGTSAPYTATLVPERAVGTDQDRKVVVVVGADGQPQFRAVRLGTLQDGMRVVLGDAVKPGEHVVVEGLQRIMPGVPVKPQVLKVDARGLPIFPAAGASAPAGN</sequence>
<evidence type="ECO:0000259" key="5">
    <source>
        <dbReference type="Pfam" id="PF25876"/>
    </source>
</evidence>
<dbReference type="GO" id="GO:0005886">
    <property type="term" value="C:plasma membrane"/>
    <property type="evidence" value="ECO:0007669"/>
    <property type="project" value="TreeGrafter"/>
</dbReference>
<keyword evidence="4" id="KW-0732">Signal</keyword>
<feature type="domain" description="Multidrug resistance protein MdtA-like C-terminal permuted SH3" evidence="8">
    <location>
        <begin position="305"/>
        <end position="366"/>
    </location>
</feature>
<dbReference type="InterPro" id="IPR058625">
    <property type="entry name" value="MdtA-like_BSH"/>
</dbReference>
<comment type="caution">
    <text evidence="9">The sequence shown here is derived from an EMBL/GenBank/DDBJ whole genome shotgun (WGS) entry which is preliminary data.</text>
</comment>
<dbReference type="PANTHER" id="PTHR30158">
    <property type="entry name" value="ACRA/E-RELATED COMPONENT OF DRUG EFFLUX TRANSPORTER"/>
    <property type="match status" value="1"/>
</dbReference>
<comment type="similarity">
    <text evidence="2">Belongs to the membrane fusion protein (MFP) (TC 8.A.1) family.</text>
</comment>
<dbReference type="Pfam" id="PF25917">
    <property type="entry name" value="BSH_RND"/>
    <property type="match status" value="1"/>
</dbReference>
<reference evidence="9 10" key="2">
    <citation type="journal article" date="2016" name="Science">
        <title>A bacterium that degrades and assimilates poly(ethylene terephthalate).</title>
        <authorList>
            <person name="Yoshida S."/>
            <person name="Hiraga K."/>
            <person name="Takehana T."/>
            <person name="Taniguchi I."/>
            <person name="Yamaji H."/>
            <person name="Maeda Y."/>
            <person name="Toyohara K."/>
            <person name="Miyamoto K."/>
            <person name="Kimura Y."/>
            <person name="Oda K."/>
        </authorList>
    </citation>
    <scope>NUCLEOTIDE SEQUENCE [LARGE SCALE GENOMIC DNA]</scope>
    <source>
        <strain evidence="10">NBRC 110686 / TISTR 2288 / 201-F6</strain>
    </source>
</reference>
<evidence type="ECO:0000256" key="4">
    <source>
        <dbReference type="SAM" id="SignalP"/>
    </source>
</evidence>
<dbReference type="InterPro" id="IPR058624">
    <property type="entry name" value="MdtA-like_HH"/>
</dbReference>
<dbReference type="NCBIfam" id="TIGR01730">
    <property type="entry name" value="RND_mfp"/>
    <property type="match status" value="1"/>
</dbReference>
<evidence type="ECO:0000256" key="3">
    <source>
        <dbReference type="SAM" id="Coils"/>
    </source>
</evidence>